<feature type="domain" description="KIB1-4 beta-propeller" evidence="2">
    <location>
        <begin position="119"/>
        <end position="366"/>
    </location>
</feature>
<dbReference type="Pfam" id="PF03478">
    <property type="entry name" value="Beta-prop_KIB1-4"/>
    <property type="match status" value="1"/>
</dbReference>
<dbReference type="AlphaFoldDB" id="A0A803MFS9"/>
<organism evidence="3 4">
    <name type="scientific">Chenopodium quinoa</name>
    <name type="common">Quinoa</name>
    <dbReference type="NCBI Taxonomy" id="63459"/>
    <lineage>
        <taxon>Eukaryota</taxon>
        <taxon>Viridiplantae</taxon>
        <taxon>Streptophyta</taxon>
        <taxon>Embryophyta</taxon>
        <taxon>Tracheophyta</taxon>
        <taxon>Spermatophyta</taxon>
        <taxon>Magnoliopsida</taxon>
        <taxon>eudicotyledons</taxon>
        <taxon>Gunneridae</taxon>
        <taxon>Pentapetalae</taxon>
        <taxon>Caryophyllales</taxon>
        <taxon>Chenopodiaceae</taxon>
        <taxon>Chenopodioideae</taxon>
        <taxon>Atripliceae</taxon>
        <taxon>Chenopodium</taxon>
    </lineage>
</organism>
<dbReference type="EnsemblPlants" id="AUR62028673-RA">
    <property type="protein sequence ID" value="AUR62028673-RA:cds"/>
    <property type="gene ID" value="AUR62028673"/>
</dbReference>
<evidence type="ECO:0000259" key="2">
    <source>
        <dbReference type="Pfam" id="PF03478"/>
    </source>
</evidence>
<proteinExistence type="predicted"/>
<sequence>MPETETLLMAAEKMSRQKACWTDTPPEILSDIANRLETRSEFCRFRAVCKTWQGEAPLSRFDGKDNILSQILPFHFSPSFLAREFKHPPLYLADEHLVLVASSVCLVQSIENPDNPPFLFAVEEFIPGKLNLRTPLSRHNYTTLPENFPQTLDLSRFRVSEISRLYTLTAVPEHSDLNIRNRNSLTFDKVILFAGSNNNERENNTNPPEIKDYSLMMLYNDGYTYGTLARVRLSDGVMSPLHGHGFKKFDDVVNFRGRVCAVDRRGRTYWVDNGVLGKVLAMDKTPGEGFQGCWKKRLVESCGELYLVTRCPMYMNVVFEVYKLNEKRKKWDKLEGIGNDRILFATIDGCFFVPAMDLPTFSGNCIVVGRDVFPPYNAYNNELESHWTRPDIATAFEVVIFDFGSGEWRPIELEADPEYSNVLYPQPWLSSETNMFSGKGKEVLQDSVSEKCPESIGTKEASSSLENNPSAEDVKDLGASSKMHDDTTIVVDNTTIVVEPALVITDKPLESGVIGRTKFQGINVSSDLLPTLEEIWAKHGNVLEGNTIRGGYVLGWALESMANMAILVQNTSDGSMTEPQADYLCSNLHHLQLLGFKVMGLVPSIVKALNMYNKIANNIEARNHA</sequence>
<accession>A0A803MFS9</accession>
<dbReference type="InterPro" id="IPR051304">
    <property type="entry name" value="SCF_F-box_domain"/>
</dbReference>
<dbReference type="Proteomes" id="UP000596660">
    <property type="component" value="Unplaced"/>
</dbReference>
<dbReference type="PANTHER" id="PTHR47123">
    <property type="entry name" value="F-BOX PROTEIN SKIP23"/>
    <property type="match status" value="1"/>
</dbReference>
<dbReference type="Gramene" id="AUR62028673-RA">
    <property type="protein sequence ID" value="AUR62028673-RA:cds"/>
    <property type="gene ID" value="AUR62028673"/>
</dbReference>
<evidence type="ECO:0000256" key="1">
    <source>
        <dbReference type="SAM" id="MobiDB-lite"/>
    </source>
</evidence>
<reference evidence="3" key="2">
    <citation type="submission" date="2021-03" db="UniProtKB">
        <authorList>
            <consortium name="EnsemblPlants"/>
        </authorList>
    </citation>
    <scope>IDENTIFICATION</scope>
</reference>
<protein>
    <recommendedName>
        <fullName evidence="2">KIB1-4 beta-propeller domain-containing protein</fullName>
    </recommendedName>
</protein>
<keyword evidence="4" id="KW-1185">Reference proteome</keyword>
<dbReference type="InterPro" id="IPR005174">
    <property type="entry name" value="KIB1-4_b-propeller"/>
</dbReference>
<feature type="region of interest" description="Disordered" evidence="1">
    <location>
        <begin position="451"/>
        <end position="473"/>
    </location>
</feature>
<reference evidence="3" key="1">
    <citation type="journal article" date="2017" name="Nature">
        <title>The genome of Chenopodium quinoa.</title>
        <authorList>
            <person name="Jarvis D.E."/>
            <person name="Ho Y.S."/>
            <person name="Lightfoot D.J."/>
            <person name="Schmoeckel S.M."/>
            <person name="Li B."/>
            <person name="Borm T.J.A."/>
            <person name="Ohyanagi H."/>
            <person name="Mineta K."/>
            <person name="Michell C.T."/>
            <person name="Saber N."/>
            <person name="Kharbatia N.M."/>
            <person name="Rupper R.R."/>
            <person name="Sharp A.R."/>
            <person name="Dally N."/>
            <person name="Boughton B.A."/>
            <person name="Woo Y.H."/>
            <person name="Gao G."/>
            <person name="Schijlen E.G.W.M."/>
            <person name="Guo X."/>
            <person name="Momin A.A."/>
            <person name="Negrao S."/>
            <person name="Al-Babili S."/>
            <person name="Gehring C."/>
            <person name="Roessner U."/>
            <person name="Jung C."/>
            <person name="Murphy K."/>
            <person name="Arold S.T."/>
            <person name="Gojobori T."/>
            <person name="van der Linden C.G."/>
            <person name="van Loo E.N."/>
            <person name="Jellen E.N."/>
            <person name="Maughan P.J."/>
            <person name="Tester M."/>
        </authorList>
    </citation>
    <scope>NUCLEOTIDE SEQUENCE [LARGE SCALE GENOMIC DNA]</scope>
    <source>
        <strain evidence="3">cv. PI 614886</strain>
    </source>
</reference>
<evidence type="ECO:0000313" key="3">
    <source>
        <dbReference type="EnsemblPlants" id="AUR62028673-RA:cds"/>
    </source>
</evidence>
<name>A0A803MFS9_CHEQI</name>
<dbReference type="PANTHER" id="PTHR47123:SF6">
    <property type="entry name" value="F-BOX PROTEIN SKIP23-LIKE ISOFORM X1"/>
    <property type="match status" value="1"/>
</dbReference>
<evidence type="ECO:0000313" key="4">
    <source>
        <dbReference type="Proteomes" id="UP000596660"/>
    </source>
</evidence>
<feature type="compositionally biased region" description="Polar residues" evidence="1">
    <location>
        <begin position="460"/>
        <end position="470"/>
    </location>
</feature>